<feature type="region of interest" description="Disordered" evidence="1">
    <location>
        <begin position="989"/>
        <end position="1040"/>
    </location>
</feature>
<keyword evidence="2" id="KW-0732">Signal</keyword>
<feature type="region of interest" description="Disordered" evidence="1">
    <location>
        <begin position="812"/>
        <end position="837"/>
    </location>
</feature>
<feature type="compositionally biased region" description="Polar residues" evidence="1">
    <location>
        <begin position="943"/>
        <end position="955"/>
    </location>
</feature>
<feature type="compositionally biased region" description="Basic and acidic residues" evidence="1">
    <location>
        <begin position="761"/>
        <end position="788"/>
    </location>
</feature>
<reference evidence="3" key="1">
    <citation type="journal article" date="2023" name="Insect Mol. Biol.">
        <title>Genome sequencing provides insights into the evolution of gene families encoding plant cell wall-degrading enzymes in longhorned beetles.</title>
        <authorList>
            <person name="Shin N.R."/>
            <person name="Okamura Y."/>
            <person name="Kirsch R."/>
            <person name="Pauchet Y."/>
        </authorList>
    </citation>
    <scope>NUCLEOTIDE SEQUENCE</scope>
    <source>
        <strain evidence="3">AMC_N1</strain>
    </source>
</reference>
<gene>
    <name evidence="3" type="ORF">NQ318_018933</name>
</gene>
<feature type="chain" id="PRO_5043675944" evidence="2">
    <location>
        <begin position="25"/>
        <end position="1087"/>
    </location>
</feature>
<evidence type="ECO:0000256" key="2">
    <source>
        <dbReference type="SAM" id="SignalP"/>
    </source>
</evidence>
<feature type="compositionally biased region" description="Basic residues" evidence="1">
    <location>
        <begin position="557"/>
        <end position="570"/>
    </location>
</feature>
<evidence type="ECO:0000256" key="1">
    <source>
        <dbReference type="SAM" id="MobiDB-lite"/>
    </source>
</evidence>
<evidence type="ECO:0000313" key="3">
    <source>
        <dbReference type="EMBL" id="KAJ8963451.1"/>
    </source>
</evidence>
<feature type="signal peptide" evidence="2">
    <location>
        <begin position="1"/>
        <end position="24"/>
    </location>
</feature>
<feature type="compositionally biased region" description="Basic and acidic residues" evidence="1">
    <location>
        <begin position="673"/>
        <end position="685"/>
    </location>
</feature>
<accession>A0AAV8ZGB5</accession>
<feature type="compositionally biased region" description="Basic and acidic residues" evidence="1">
    <location>
        <begin position="898"/>
        <end position="912"/>
    </location>
</feature>
<protein>
    <submittedName>
        <fullName evidence="3">Uncharacterized protein</fullName>
    </submittedName>
</protein>
<feature type="compositionally biased region" description="Low complexity" evidence="1">
    <location>
        <begin position="989"/>
        <end position="1005"/>
    </location>
</feature>
<evidence type="ECO:0000313" key="4">
    <source>
        <dbReference type="Proteomes" id="UP001162162"/>
    </source>
</evidence>
<feature type="region of interest" description="Disordered" evidence="1">
    <location>
        <begin position="880"/>
        <end position="919"/>
    </location>
</feature>
<feature type="compositionally biased region" description="Low complexity" evidence="1">
    <location>
        <begin position="571"/>
        <end position="586"/>
    </location>
</feature>
<feature type="region of interest" description="Disordered" evidence="1">
    <location>
        <begin position="728"/>
        <end position="798"/>
    </location>
</feature>
<feature type="compositionally biased region" description="Basic and acidic residues" evidence="1">
    <location>
        <begin position="740"/>
        <end position="752"/>
    </location>
</feature>
<sequence>MFCFICFIAVAGLTLVLVLTFAEADHIQKSISVSSDGWRPIVGVGRQPSSNIKQQQITQYKNPSQTADVEIVKVETSVLPTSTAGPRKQSTKVSTETALNNINGDKFQKQVFRTQSRVSSTARVTTRGKATFGIASVRWENTAPFEIHVARALSHYSIESRAPYSHRRSAQQTRSVPPGAQTTRQQAARRPFPPNLKRKPVRGPIAAQSSRDEVFVRPPSAGAFSSFHKGPVKTRDTQTLVGTGHFSIKPSTHVDFGNGFVIPPPSENFQQFKSNPVLVFTQTPAPSRFQNDVYTRNLVPPPFQQEPERAKVKDAVTESAFRLSDFNAQQFAPKPAPQFQENLVPQLASPFEQGFAFQKPFGKPKDAGADVQVTKEKLKVFHANAQIYNPNDYPDYEFHAVKKPANLPKLQTYEVTEGKWIDNPNPFTFNFMDVQPAGPPKIVTLPSARPTPIVELNVSPFLPTPYRPEGALPTSPTQREVSTVFSQVSSKMNRYKNEALTTNPLFFDVKEVSTHYPILGQPSPIPDPNPTDVNGELSNEITTPRQVQIVEEIAPKVTKRPKHRRRRPQPRRTTTTSTTTAMPTTTEDVPVTESYEVQKTQDNYEEASMEVTERPYRRQRPRPHRIRTNNNNYDAEGATEKRVRGRTRVKQRGEYGTRTDVQNEVPQRRRRPPQRERPSNHKMTDDSSSMSDETTEFQAPDQLQAAVQETQGIFETKYAQESFLSNEEATTVKSGGLELPGRHYESDEENRYETTAVSGEASERPRYEEAKEAETEGVQERTTTERDYTLNNVPENEVDYSTPYPVAEPNDEGVQTTLATPPPTTTTESTTTKSHRIRGETRQRLNQYTSTTPSTTTDIVKATGDGVKLRFPNRKLRVRPTTARTTTVSDYEPEEEHSEPIRRGFKPKEPRHGGATTDTPYANIITEKAVKSVNTRLRPFGRQKSTTEAPSSTPKISIKPNLFSARRRTPQLNLKMKIYNKLNRTEETTAYSTEAELTEPATVQTETEDEKTTETVESVGTKSPEVTEATTQDLSDDDYSQRVSDLTSSFKTQYETPGLTVRCLAGHPSVSVRQGLAIPSGRAGLRN</sequence>
<feature type="region of interest" description="Disordered" evidence="1">
    <location>
        <begin position="552"/>
        <end position="698"/>
    </location>
</feature>
<feature type="region of interest" description="Disordered" evidence="1">
    <location>
        <begin position="163"/>
        <end position="212"/>
    </location>
</feature>
<feature type="region of interest" description="Disordered" evidence="1">
    <location>
        <begin position="939"/>
        <end position="965"/>
    </location>
</feature>
<dbReference type="AlphaFoldDB" id="A0AAV8ZGB5"/>
<proteinExistence type="predicted"/>
<feature type="compositionally biased region" description="Basic residues" evidence="1">
    <location>
        <begin position="617"/>
        <end position="627"/>
    </location>
</feature>
<dbReference type="EMBL" id="JAPWTK010000001">
    <property type="protein sequence ID" value="KAJ8963451.1"/>
    <property type="molecule type" value="Genomic_DNA"/>
</dbReference>
<keyword evidence="4" id="KW-1185">Reference proteome</keyword>
<dbReference type="Proteomes" id="UP001162162">
    <property type="component" value="Unassembled WGS sequence"/>
</dbReference>
<name>A0AAV8ZGB5_9CUCU</name>
<feature type="compositionally biased region" description="Polar residues" evidence="1">
    <location>
        <begin position="170"/>
        <end position="186"/>
    </location>
</feature>
<comment type="caution">
    <text evidence="3">The sequence shown here is derived from an EMBL/GenBank/DDBJ whole genome shotgun (WGS) entry which is preliminary data.</text>
</comment>
<organism evidence="3 4">
    <name type="scientific">Aromia moschata</name>
    <dbReference type="NCBI Taxonomy" id="1265417"/>
    <lineage>
        <taxon>Eukaryota</taxon>
        <taxon>Metazoa</taxon>
        <taxon>Ecdysozoa</taxon>
        <taxon>Arthropoda</taxon>
        <taxon>Hexapoda</taxon>
        <taxon>Insecta</taxon>
        <taxon>Pterygota</taxon>
        <taxon>Neoptera</taxon>
        <taxon>Endopterygota</taxon>
        <taxon>Coleoptera</taxon>
        <taxon>Polyphaga</taxon>
        <taxon>Cucujiformia</taxon>
        <taxon>Chrysomeloidea</taxon>
        <taxon>Cerambycidae</taxon>
        <taxon>Cerambycinae</taxon>
        <taxon>Callichromatini</taxon>
        <taxon>Aromia</taxon>
    </lineage>
</organism>